<name>A0A4S8QDF5_9ACTN</name>
<evidence type="ECO:0000256" key="1">
    <source>
        <dbReference type="SAM" id="MobiDB-lite"/>
    </source>
</evidence>
<dbReference type="Proteomes" id="UP000308760">
    <property type="component" value="Unassembled WGS sequence"/>
</dbReference>
<keyword evidence="3" id="KW-1185">Reference proteome</keyword>
<gene>
    <name evidence="2" type="ORF">FAB82_05215</name>
</gene>
<reference evidence="2 3" key="2">
    <citation type="submission" date="2019-05" db="EMBL/GenBank/DDBJ databases">
        <title>Glycomyces buryatensis sp. nov.</title>
        <authorList>
            <person name="Nikitina E."/>
        </authorList>
    </citation>
    <scope>NUCLEOTIDE SEQUENCE [LARGE SCALE GENOMIC DNA]</scope>
    <source>
        <strain evidence="2 3">18</strain>
    </source>
</reference>
<feature type="region of interest" description="Disordered" evidence="1">
    <location>
        <begin position="100"/>
        <end position="119"/>
    </location>
</feature>
<reference evidence="3" key="1">
    <citation type="submission" date="2019-04" db="EMBL/GenBank/DDBJ databases">
        <title>Nocardioides xinjiangensis sp. nov.</title>
        <authorList>
            <person name="Liu S."/>
        </authorList>
    </citation>
    <scope>NUCLEOTIDE SEQUENCE [LARGE SCALE GENOMIC DNA]</scope>
    <source>
        <strain evidence="3">18</strain>
    </source>
</reference>
<dbReference type="OrthoDB" id="5185506at2"/>
<evidence type="ECO:0000313" key="2">
    <source>
        <dbReference type="EMBL" id="THV42573.1"/>
    </source>
</evidence>
<comment type="caution">
    <text evidence="2">The sequence shown here is derived from an EMBL/GenBank/DDBJ whole genome shotgun (WGS) entry which is preliminary data.</text>
</comment>
<sequence length="270" mass="28297">MTVNESGERSLTSDCGNVTVTVATGASPKVELADTATRMYARDLAELVTTTAHAAADAARAEAPETAAPSIDDAIAQLAKLRGDLRDNGFEATIEQLRKDAAPLGEADTPRDSQFTGGPTGLAMPPFAVEMLDSSIALLERFKNQPPGSGKGDEEAQPTGTAKSESKLVAIESTLAYPIASVWLSKKACEVGPKVLAQELTETAAAAAADLAGREDDYFTGLGLPLSPGDLGPIVQENQARGDRATQDLASLQEQQRDMTRLFNQGGYFA</sequence>
<feature type="region of interest" description="Disordered" evidence="1">
    <location>
        <begin position="142"/>
        <end position="165"/>
    </location>
</feature>
<dbReference type="EMBL" id="STGY01000021">
    <property type="protein sequence ID" value="THV42573.1"/>
    <property type="molecule type" value="Genomic_DNA"/>
</dbReference>
<evidence type="ECO:0000313" key="3">
    <source>
        <dbReference type="Proteomes" id="UP000308760"/>
    </source>
</evidence>
<organism evidence="2 3">
    <name type="scientific">Glycomyces buryatensis</name>
    <dbReference type="NCBI Taxonomy" id="2570927"/>
    <lineage>
        <taxon>Bacteria</taxon>
        <taxon>Bacillati</taxon>
        <taxon>Actinomycetota</taxon>
        <taxon>Actinomycetes</taxon>
        <taxon>Glycomycetales</taxon>
        <taxon>Glycomycetaceae</taxon>
        <taxon>Glycomyces</taxon>
    </lineage>
</organism>
<proteinExistence type="predicted"/>
<dbReference type="AlphaFoldDB" id="A0A4S8QDF5"/>
<dbReference type="RefSeq" id="WP_136533485.1">
    <property type="nucleotide sequence ID" value="NZ_STGY01000021.1"/>
</dbReference>
<accession>A0A4S8QDF5</accession>
<protein>
    <submittedName>
        <fullName evidence="2">Uncharacterized protein</fullName>
    </submittedName>
</protein>